<gene>
    <name evidence="2" type="ORF">A4G16_01370</name>
</gene>
<dbReference type="Proteomes" id="UP000501366">
    <property type="component" value="Chromosome"/>
</dbReference>
<evidence type="ECO:0000313" key="3">
    <source>
        <dbReference type="Proteomes" id="UP000501366"/>
    </source>
</evidence>
<feature type="transmembrane region" description="Helical" evidence="1">
    <location>
        <begin position="64"/>
        <end position="83"/>
    </location>
</feature>
<feature type="transmembrane region" description="Helical" evidence="1">
    <location>
        <begin position="95"/>
        <end position="114"/>
    </location>
</feature>
<dbReference type="RefSeq" id="WP_165888379.1">
    <property type="nucleotide sequence ID" value="NZ_CP015030.1"/>
</dbReference>
<sequence length="177" mass="21469">MKKIDIQKNIIELIFALYITIATFLYFYIENLPQKDFLMIQDIANNYNLTKGLQTRLTIEYSKILNTLLSTLTLFFIISLFRFRNSRKHPRNRHVISHYVFVFLFIPISFYFLWISEWDLFSSNHISPIKEISAYIFVTCSLHAWFISEFWYFIDILEKTYRKIKNKKDNKEHINPT</sequence>
<proteinExistence type="predicted"/>
<keyword evidence="1" id="KW-1133">Transmembrane helix</keyword>
<keyword evidence="1" id="KW-0812">Transmembrane</keyword>
<evidence type="ECO:0000313" key="2">
    <source>
        <dbReference type="EMBL" id="QIM66121.1"/>
    </source>
</evidence>
<keyword evidence="1" id="KW-0472">Membrane</keyword>
<protein>
    <submittedName>
        <fullName evidence="2">Uncharacterized protein</fullName>
    </submittedName>
</protein>
<evidence type="ECO:0000256" key="1">
    <source>
        <dbReference type="SAM" id="Phobius"/>
    </source>
</evidence>
<feature type="transmembrane region" description="Helical" evidence="1">
    <location>
        <begin position="12"/>
        <end position="29"/>
    </location>
</feature>
<name>A0A6G8JG76_9PAST</name>
<dbReference type="AlphaFoldDB" id="A0A6G8JG76"/>
<organism evidence="2 3">
    <name type="scientific">Mannheimia granulomatis</name>
    <dbReference type="NCBI Taxonomy" id="85402"/>
    <lineage>
        <taxon>Bacteria</taxon>
        <taxon>Pseudomonadati</taxon>
        <taxon>Pseudomonadota</taxon>
        <taxon>Gammaproteobacteria</taxon>
        <taxon>Pasteurellales</taxon>
        <taxon>Pasteurellaceae</taxon>
        <taxon>Mannheimia</taxon>
    </lineage>
</organism>
<dbReference type="KEGG" id="mgra:A4G16_01370"/>
<reference evidence="2 3" key="1">
    <citation type="submission" date="2016-03" db="EMBL/GenBank/DDBJ databases">
        <authorList>
            <person name="Bojesen A.M."/>
            <person name="Planet P."/>
            <person name="Hansen M.J."/>
        </authorList>
    </citation>
    <scope>NUCLEOTIDE SEQUENCE [LARGE SCALE GENOMIC DNA]</scope>
    <source>
        <strain evidence="2 3">B 234/94</strain>
    </source>
</reference>
<accession>A0A6G8JG76</accession>
<feature type="transmembrane region" description="Helical" evidence="1">
    <location>
        <begin position="134"/>
        <end position="154"/>
    </location>
</feature>
<dbReference type="EMBL" id="CP015030">
    <property type="protein sequence ID" value="QIM66121.1"/>
    <property type="molecule type" value="Genomic_DNA"/>
</dbReference>